<dbReference type="AlphaFoldDB" id="A0A439DBH0"/>
<dbReference type="InterPro" id="IPR037464">
    <property type="entry name" value="Taspase1"/>
</dbReference>
<proteinExistence type="predicted"/>
<feature type="compositionally biased region" description="Polar residues" evidence="3">
    <location>
        <begin position="282"/>
        <end position="292"/>
    </location>
</feature>
<dbReference type="FunFam" id="3.60.20.30:FF:000007">
    <property type="entry name" value="Similar to threonine aspartase"/>
    <property type="match status" value="1"/>
</dbReference>
<dbReference type="Gene3D" id="3.60.20.30">
    <property type="entry name" value="(Glycosyl)asparaginase"/>
    <property type="match status" value="1"/>
</dbReference>
<dbReference type="GO" id="GO:0051604">
    <property type="term" value="P:protein maturation"/>
    <property type="evidence" value="ECO:0007669"/>
    <property type="project" value="TreeGrafter"/>
</dbReference>
<dbReference type="GO" id="GO:0005737">
    <property type="term" value="C:cytoplasm"/>
    <property type="evidence" value="ECO:0007669"/>
    <property type="project" value="TreeGrafter"/>
</dbReference>
<dbReference type="Proteomes" id="UP000286045">
    <property type="component" value="Unassembled WGS sequence"/>
</dbReference>
<accession>A0A439DBH0</accession>
<dbReference type="SUPFAM" id="SSF56235">
    <property type="entry name" value="N-terminal nucleophile aminohydrolases (Ntn hydrolases)"/>
    <property type="match status" value="1"/>
</dbReference>
<dbReference type="Pfam" id="PF01112">
    <property type="entry name" value="Asparaginase_2"/>
    <property type="match status" value="2"/>
</dbReference>
<sequence length="606" mass="64456">MADSLGQHVPFGEQSESVETQSDEPPPLRTYYHQVRSILGKRGHETEGAASPSEAETTDASNHRTAPRIGNAANVDNTGDSNVFSVDGAADKASKRWGKPVTAIFIHAGAGYHSVANEHHHLGACREAARVGMKALKAGRPATELPKLPSCNLAIDGTVECDATMVDHLGRSGACGAVPNVKNPITLARMILESSNKPLSLRRVPPNLLVCDGARDFARDSGIELVPNRSLVSKNAHDRFVRWRDDLRRAENRDAQVTPSSRGETIPQYDFDQDPRKEHTNAILTGTWNEGQPDSPAPPSPWLSPHNLRSPISTPSTGTAQSSPKPTPERNPLSFLGASLSPKRQRFVPAHSDEYINNSAGNGSSPPKASPSPPYIAPHDGAGDERDTIISTSREPYILRRSPYPRATDPGYGKSIRNEDRITDTVGAIAIDQLGRIAAGSSSGGIGIKHRGRIGPAALVGVGTAVIPVDSRDLDRVAVAAVTSGTGEHMATTMAAQRCAERIYQGSVRGVGGRDVPEDDETAILESFIANDFLGHPGVRESTSTGAIGVMAVKKTAAGYYLYFAHNTESFALASMGSNDREPSHTMSRIQEGGSGIAQGALKISI</sequence>
<dbReference type="PANTHER" id="PTHR10188">
    <property type="entry name" value="L-ASPARAGINASE"/>
    <property type="match status" value="1"/>
</dbReference>
<dbReference type="CDD" id="cd04514">
    <property type="entry name" value="Taspase1_like"/>
    <property type="match status" value="1"/>
</dbReference>
<organism evidence="4 5">
    <name type="scientific">Xylaria grammica</name>
    <dbReference type="NCBI Taxonomy" id="363999"/>
    <lineage>
        <taxon>Eukaryota</taxon>
        <taxon>Fungi</taxon>
        <taxon>Dikarya</taxon>
        <taxon>Ascomycota</taxon>
        <taxon>Pezizomycotina</taxon>
        <taxon>Sordariomycetes</taxon>
        <taxon>Xylariomycetidae</taxon>
        <taxon>Xylariales</taxon>
        <taxon>Xylariaceae</taxon>
        <taxon>Xylaria</taxon>
    </lineage>
</organism>
<gene>
    <name evidence="4" type="ORF">EKO27_g3356</name>
</gene>
<comment type="caution">
    <text evidence="4">The sequence shown here is derived from an EMBL/GenBank/DDBJ whole genome shotgun (WGS) entry which is preliminary data.</text>
</comment>
<protein>
    <recommendedName>
        <fullName evidence="6">Asparaginase</fullName>
    </recommendedName>
</protein>
<dbReference type="InterPro" id="IPR029055">
    <property type="entry name" value="Ntn_hydrolases_N"/>
</dbReference>
<feature type="active site" description="Nucleophile" evidence="1">
    <location>
        <position position="425"/>
    </location>
</feature>
<feature type="region of interest" description="Disordered" evidence="3">
    <location>
        <begin position="354"/>
        <end position="387"/>
    </location>
</feature>
<evidence type="ECO:0008006" key="6">
    <source>
        <dbReference type="Google" id="ProtNLM"/>
    </source>
</evidence>
<dbReference type="PANTHER" id="PTHR10188:SF8">
    <property type="entry name" value="THREONINE ASPARTASE 1"/>
    <property type="match status" value="1"/>
</dbReference>
<evidence type="ECO:0000313" key="4">
    <source>
        <dbReference type="EMBL" id="RWA11751.1"/>
    </source>
</evidence>
<keyword evidence="5" id="KW-1185">Reference proteome</keyword>
<dbReference type="InterPro" id="IPR000246">
    <property type="entry name" value="Peptidase_T2"/>
</dbReference>
<dbReference type="STRING" id="363999.A0A439DBH0"/>
<dbReference type="EMBL" id="RYZI01000070">
    <property type="protein sequence ID" value="RWA11751.1"/>
    <property type="molecule type" value="Genomic_DNA"/>
</dbReference>
<evidence type="ECO:0000256" key="2">
    <source>
        <dbReference type="PIRSR" id="PIRSR600246-3"/>
    </source>
</evidence>
<evidence type="ECO:0000256" key="3">
    <source>
        <dbReference type="SAM" id="MobiDB-lite"/>
    </source>
</evidence>
<name>A0A439DBH0_9PEZI</name>
<feature type="compositionally biased region" description="Polar residues" evidence="3">
    <location>
        <begin position="54"/>
        <end position="64"/>
    </location>
</feature>
<feature type="site" description="Cleavage; by autolysis" evidence="2">
    <location>
        <begin position="424"/>
        <end position="425"/>
    </location>
</feature>
<feature type="region of interest" description="Disordered" evidence="3">
    <location>
        <begin position="251"/>
        <end position="336"/>
    </location>
</feature>
<feature type="compositionally biased region" description="Polar residues" evidence="3">
    <location>
        <begin position="310"/>
        <end position="324"/>
    </location>
</feature>
<reference evidence="4 5" key="1">
    <citation type="submission" date="2018-12" db="EMBL/GenBank/DDBJ databases">
        <title>Draft genome sequence of Xylaria grammica IHI A82.</title>
        <authorList>
            <person name="Buettner E."/>
            <person name="Kellner H."/>
        </authorList>
    </citation>
    <scope>NUCLEOTIDE SEQUENCE [LARGE SCALE GENOMIC DNA]</scope>
    <source>
        <strain evidence="4 5">IHI A82</strain>
    </source>
</reference>
<dbReference type="GO" id="GO:0004298">
    <property type="term" value="F:threonine-type endopeptidase activity"/>
    <property type="evidence" value="ECO:0007669"/>
    <property type="project" value="InterPro"/>
</dbReference>
<evidence type="ECO:0000313" key="5">
    <source>
        <dbReference type="Proteomes" id="UP000286045"/>
    </source>
</evidence>
<feature type="region of interest" description="Disordered" evidence="3">
    <location>
        <begin position="1"/>
        <end position="82"/>
    </location>
</feature>
<evidence type="ECO:0000256" key="1">
    <source>
        <dbReference type="PIRSR" id="PIRSR600246-1"/>
    </source>
</evidence>